<sequence>MEKKKALIVGASGLVGGHCLQALLASSLYESVVSLGRRRLPLDHPKLTQHLIDFDRAAQTPEFFACDDAFCCLGTTIKQAGSQENFRKVDHGYVTITAQLAQQQGATRFFVVSALGADATSLIPYTRVKGNMEAQLQQFGFEELYIFRPSLLVGDRQEERKAEKTSERVLNVLEPLMTGSLRKYQAIRAHTVGEAMVRAAAGTRPGVHIFFTDQIKDLVNATPAT</sequence>
<dbReference type="PANTHER" id="PTHR14097">
    <property type="entry name" value="OXIDOREDUCTASE HTATIP2"/>
    <property type="match status" value="1"/>
</dbReference>
<dbReference type="STRING" id="1075417.SAMN05421823_101395"/>
<dbReference type="InterPro" id="IPR036291">
    <property type="entry name" value="NAD(P)-bd_dom_sf"/>
</dbReference>
<dbReference type="Gene3D" id="3.40.50.720">
    <property type="entry name" value="NAD(P)-binding Rossmann-like Domain"/>
    <property type="match status" value="1"/>
</dbReference>
<reference evidence="1 2" key="1">
    <citation type="submission" date="2016-10" db="EMBL/GenBank/DDBJ databases">
        <authorList>
            <person name="de Groot N.N."/>
        </authorList>
    </citation>
    <scope>NUCLEOTIDE SEQUENCE [LARGE SCALE GENOMIC DNA]</scope>
    <source>
        <strain evidence="1 2">DSM 25186</strain>
    </source>
</reference>
<dbReference type="SUPFAM" id="SSF51735">
    <property type="entry name" value="NAD(P)-binding Rossmann-fold domains"/>
    <property type="match status" value="1"/>
</dbReference>
<name>A0A1G8XKP6_9BACT</name>
<dbReference type="EMBL" id="FNFO01000001">
    <property type="protein sequence ID" value="SDJ90977.1"/>
    <property type="molecule type" value="Genomic_DNA"/>
</dbReference>
<accession>A0A1G8XKP6</accession>
<dbReference type="Proteomes" id="UP000198510">
    <property type="component" value="Unassembled WGS sequence"/>
</dbReference>
<dbReference type="RefSeq" id="WP_089678382.1">
    <property type="nucleotide sequence ID" value="NZ_FNFO01000001.1"/>
</dbReference>
<proteinExistence type="predicted"/>
<organism evidence="1 2">
    <name type="scientific">Catalinimonas alkaloidigena</name>
    <dbReference type="NCBI Taxonomy" id="1075417"/>
    <lineage>
        <taxon>Bacteria</taxon>
        <taxon>Pseudomonadati</taxon>
        <taxon>Bacteroidota</taxon>
        <taxon>Cytophagia</taxon>
        <taxon>Cytophagales</taxon>
        <taxon>Catalimonadaceae</taxon>
        <taxon>Catalinimonas</taxon>
    </lineage>
</organism>
<dbReference type="PANTHER" id="PTHR14097:SF7">
    <property type="entry name" value="OXIDOREDUCTASE HTATIP2"/>
    <property type="match status" value="1"/>
</dbReference>
<protein>
    <submittedName>
        <fullName evidence="1">Uncharacterized conserved protein YbjT, contains NAD(P)-binding and DUF2867 domains</fullName>
    </submittedName>
</protein>
<keyword evidence="2" id="KW-1185">Reference proteome</keyword>
<dbReference type="CDD" id="cd05250">
    <property type="entry name" value="CC3_like_SDR_a"/>
    <property type="match status" value="1"/>
</dbReference>
<evidence type="ECO:0000313" key="2">
    <source>
        <dbReference type="Proteomes" id="UP000198510"/>
    </source>
</evidence>
<gene>
    <name evidence="1" type="ORF">SAMN05421823_101395</name>
</gene>
<dbReference type="AlphaFoldDB" id="A0A1G8XKP6"/>
<dbReference type="OrthoDB" id="9798632at2"/>
<evidence type="ECO:0000313" key="1">
    <source>
        <dbReference type="EMBL" id="SDJ90977.1"/>
    </source>
</evidence>